<dbReference type="InterPro" id="IPR039417">
    <property type="entry name" value="Peptidase_C1A_papain-like"/>
</dbReference>
<dbReference type="Gene3D" id="3.90.70.10">
    <property type="entry name" value="Cysteine proteinases"/>
    <property type="match status" value="1"/>
</dbReference>
<evidence type="ECO:0000256" key="4">
    <source>
        <dbReference type="ARBA" id="ARBA00022801"/>
    </source>
</evidence>
<dbReference type="InterPro" id="IPR013128">
    <property type="entry name" value="Peptidase_C1A"/>
</dbReference>
<dbReference type="InterPro" id="IPR000668">
    <property type="entry name" value="Peptidase_C1A_C"/>
</dbReference>
<organism evidence="9 10">
    <name type="scientific">Rubroshorea leprosula</name>
    <dbReference type="NCBI Taxonomy" id="152421"/>
    <lineage>
        <taxon>Eukaryota</taxon>
        <taxon>Viridiplantae</taxon>
        <taxon>Streptophyta</taxon>
        <taxon>Embryophyta</taxon>
        <taxon>Tracheophyta</taxon>
        <taxon>Spermatophyta</taxon>
        <taxon>Magnoliopsida</taxon>
        <taxon>eudicotyledons</taxon>
        <taxon>Gunneridae</taxon>
        <taxon>Pentapetalae</taxon>
        <taxon>rosids</taxon>
        <taxon>malvids</taxon>
        <taxon>Malvales</taxon>
        <taxon>Dipterocarpaceae</taxon>
        <taxon>Rubroshorea</taxon>
    </lineage>
</organism>
<dbReference type="SUPFAM" id="SSF54001">
    <property type="entry name" value="Cysteine proteinases"/>
    <property type="match status" value="1"/>
</dbReference>
<name>A0AAV5I001_9ROSI</name>
<dbReference type="PROSITE" id="PS00639">
    <property type="entry name" value="THIOL_PROTEASE_HIS"/>
    <property type="match status" value="1"/>
</dbReference>
<keyword evidence="3" id="KW-0732">Signal</keyword>
<proteinExistence type="inferred from homology"/>
<evidence type="ECO:0000256" key="5">
    <source>
        <dbReference type="ARBA" id="ARBA00022807"/>
    </source>
</evidence>
<keyword evidence="10" id="KW-1185">Reference proteome</keyword>
<dbReference type="PRINTS" id="PR00705">
    <property type="entry name" value="PAPAIN"/>
</dbReference>
<evidence type="ECO:0000256" key="3">
    <source>
        <dbReference type="ARBA" id="ARBA00022729"/>
    </source>
</evidence>
<comment type="caution">
    <text evidence="9">The sequence shown here is derived from an EMBL/GenBank/DDBJ whole genome shotgun (WGS) entry which is preliminary data.</text>
</comment>
<dbReference type="GO" id="GO:0006508">
    <property type="term" value="P:proteolysis"/>
    <property type="evidence" value="ECO:0007669"/>
    <property type="project" value="UniProtKB-KW"/>
</dbReference>
<dbReference type="PANTHER" id="PTHR12411">
    <property type="entry name" value="CYSTEINE PROTEASE FAMILY C1-RELATED"/>
    <property type="match status" value="1"/>
</dbReference>
<dbReference type="SMART" id="SM00645">
    <property type="entry name" value="Pept_C1"/>
    <property type="match status" value="1"/>
</dbReference>
<keyword evidence="4" id="KW-0378">Hydrolase</keyword>
<dbReference type="InterPro" id="IPR038765">
    <property type="entry name" value="Papain-like_cys_pep_sf"/>
</dbReference>
<feature type="domain" description="Cathepsin propeptide inhibitor" evidence="8">
    <location>
        <begin position="76"/>
        <end position="133"/>
    </location>
</feature>
<dbReference type="SMART" id="SM00848">
    <property type="entry name" value="Inhibitor_I29"/>
    <property type="match status" value="1"/>
</dbReference>
<accession>A0AAV5I001</accession>
<dbReference type="PROSITE" id="PS00139">
    <property type="entry name" value="THIOL_PROTEASE_CYS"/>
    <property type="match status" value="1"/>
</dbReference>
<sequence length="378" mass="41684">MHVFLYMSGSDALFCTASFSSACIARTLLSQSSINLLTMDSTLKTNFLIAILMTLGCWASQTTFRTLPEASIAEKHKQWMTQFDRIYSDTVEEELRLKIFNENLEFIEKFNSEGNRTFKLRINEFADLTNEEFKAAYTGYKMPFNSSVSRNSTFRHGGVTDIPSSKNWAEDGAVNSIKSQGQCGCCWAFSTVAAVEGITKIKTGKLPSLSVQQLVDCVEESHGCGGGSMDIAFEYIKDNQGISSEQNYSYLEIDGKCQTEDAFMAAATISGYEDVPKNDEEALLKAVSQQPVSVAIEAKGYLFQQYDGGVFTGDCGTDLDHAVTLVGYGTSEDGIKYWLIRNSWGENWGEGGYMRIQRDVGVPEGLCGIAMNPSFPVV</sequence>
<gene>
    <name evidence="9" type="ORF">SLEP1_g7929</name>
</gene>
<feature type="domain" description="Peptidase C1A papain C-terminal" evidence="7">
    <location>
        <begin position="162"/>
        <end position="377"/>
    </location>
</feature>
<dbReference type="Proteomes" id="UP001054252">
    <property type="component" value="Unassembled WGS sequence"/>
</dbReference>
<protein>
    <submittedName>
        <fullName evidence="9">Uncharacterized protein</fullName>
    </submittedName>
</protein>
<evidence type="ECO:0000259" key="7">
    <source>
        <dbReference type="SMART" id="SM00645"/>
    </source>
</evidence>
<dbReference type="PROSITE" id="PS00640">
    <property type="entry name" value="THIOL_PROTEASE_ASN"/>
    <property type="match status" value="1"/>
</dbReference>
<evidence type="ECO:0000259" key="8">
    <source>
        <dbReference type="SMART" id="SM00848"/>
    </source>
</evidence>
<keyword evidence="6" id="KW-1015">Disulfide bond</keyword>
<dbReference type="EMBL" id="BPVZ01000008">
    <property type="protein sequence ID" value="GKU94433.1"/>
    <property type="molecule type" value="Genomic_DNA"/>
</dbReference>
<dbReference type="AlphaFoldDB" id="A0AAV5I001"/>
<evidence type="ECO:0000313" key="10">
    <source>
        <dbReference type="Proteomes" id="UP001054252"/>
    </source>
</evidence>
<dbReference type="CDD" id="cd02248">
    <property type="entry name" value="Peptidase_C1A"/>
    <property type="match status" value="1"/>
</dbReference>
<dbReference type="InterPro" id="IPR000169">
    <property type="entry name" value="Pept_cys_AS"/>
</dbReference>
<reference evidence="9 10" key="1">
    <citation type="journal article" date="2021" name="Commun. Biol.">
        <title>The genome of Shorea leprosula (Dipterocarpaceae) highlights the ecological relevance of drought in aseasonal tropical rainforests.</title>
        <authorList>
            <person name="Ng K.K.S."/>
            <person name="Kobayashi M.J."/>
            <person name="Fawcett J.A."/>
            <person name="Hatakeyama M."/>
            <person name="Paape T."/>
            <person name="Ng C.H."/>
            <person name="Ang C.C."/>
            <person name="Tnah L.H."/>
            <person name="Lee C.T."/>
            <person name="Nishiyama T."/>
            <person name="Sese J."/>
            <person name="O'Brien M.J."/>
            <person name="Copetti D."/>
            <person name="Mohd Noor M.I."/>
            <person name="Ong R.C."/>
            <person name="Putra M."/>
            <person name="Sireger I.Z."/>
            <person name="Indrioko S."/>
            <person name="Kosugi Y."/>
            <person name="Izuno A."/>
            <person name="Isagi Y."/>
            <person name="Lee S.L."/>
            <person name="Shimizu K.K."/>
        </authorList>
    </citation>
    <scope>NUCLEOTIDE SEQUENCE [LARGE SCALE GENOMIC DNA]</scope>
    <source>
        <strain evidence="9">214</strain>
    </source>
</reference>
<evidence type="ECO:0000256" key="1">
    <source>
        <dbReference type="ARBA" id="ARBA00008455"/>
    </source>
</evidence>
<keyword evidence="2" id="KW-0645">Protease</keyword>
<evidence type="ECO:0000256" key="2">
    <source>
        <dbReference type="ARBA" id="ARBA00022670"/>
    </source>
</evidence>
<keyword evidence="5" id="KW-0788">Thiol protease</keyword>
<dbReference type="InterPro" id="IPR025661">
    <property type="entry name" value="Pept_asp_AS"/>
</dbReference>
<evidence type="ECO:0000313" key="9">
    <source>
        <dbReference type="EMBL" id="GKU94433.1"/>
    </source>
</evidence>
<evidence type="ECO:0000256" key="6">
    <source>
        <dbReference type="ARBA" id="ARBA00023157"/>
    </source>
</evidence>
<comment type="similarity">
    <text evidence="1">Belongs to the peptidase C1 family.</text>
</comment>
<dbReference type="FunFam" id="3.90.70.10:FF:000067">
    <property type="entry name" value="Senescence-specific cysteine protease"/>
    <property type="match status" value="1"/>
</dbReference>
<dbReference type="Pfam" id="PF08246">
    <property type="entry name" value="Inhibitor_I29"/>
    <property type="match status" value="1"/>
</dbReference>
<dbReference type="GO" id="GO:0008234">
    <property type="term" value="F:cysteine-type peptidase activity"/>
    <property type="evidence" value="ECO:0007669"/>
    <property type="project" value="UniProtKB-KW"/>
</dbReference>
<dbReference type="InterPro" id="IPR013201">
    <property type="entry name" value="Prot_inhib_I29"/>
</dbReference>
<dbReference type="InterPro" id="IPR025660">
    <property type="entry name" value="Pept_his_AS"/>
</dbReference>
<dbReference type="Pfam" id="PF00112">
    <property type="entry name" value="Peptidase_C1"/>
    <property type="match status" value="1"/>
</dbReference>